<dbReference type="EMBL" id="MFDH01000018">
    <property type="protein sequence ID" value="OGE35748.1"/>
    <property type="molecule type" value="Genomic_DNA"/>
</dbReference>
<gene>
    <name evidence="2" type="ORF">A3E45_00430</name>
</gene>
<dbReference type="STRING" id="1797780.A3E45_00430"/>
<evidence type="ECO:0000256" key="1">
    <source>
        <dbReference type="SAM" id="MobiDB-lite"/>
    </source>
</evidence>
<sequence>MFVSLVPGGAIVLRVLESGRQVFHRVGPRSQKCRHRRQAQHIKSYFQRTDTARSRKTSAEGLKEPAKV</sequence>
<comment type="caution">
    <text evidence="2">The sequence shown here is derived from an EMBL/GenBank/DDBJ whole genome shotgun (WGS) entry which is preliminary data.</text>
</comment>
<organism evidence="2 3">
    <name type="scientific">Candidatus Daviesbacteria bacterium RIFCSPHIGHO2_12_FULL_43_11</name>
    <dbReference type="NCBI Taxonomy" id="1797780"/>
    <lineage>
        <taxon>Bacteria</taxon>
        <taxon>Candidatus Daviesiibacteriota</taxon>
    </lineage>
</organism>
<name>A0A1F5K4Q2_9BACT</name>
<feature type="region of interest" description="Disordered" evidence="1">
    <location>
        <begin position="27"/>
        <end position="68"/>
    </location>
</feature>
<dbReference type="Proteomes" id="UP000176405">
    <property type="component" value="Unassembled WGS sequence"/>
</dbReference>
<dbReference type="AlphaFoldDB" id="A0A1F5K4Q2"/>
<feature type="compositionally biased region" description="Basic and acidic residues" evidence="1">
    <location>
        <begin position="50"/>
        <end position="68"/>
    </location>
</feature>
<evidence type="ECO:0000313" key="2">
    <source>
        <dbReference type="EMBL" id="OGE35748.1"/>
    </source>
</evidence>
<reference evidence="2 3" key="1">
    <citation type="journal article" date="2016" name="Nat. Commun.">
        <title>Thousands of microbial genomes shed light on interconnected biogeochemical processes in an aquifer system.</title>
        <authorList>
            <person name="Anantharaman K."/>
            <person name="Brown C.T."/>
            <person name="Hug L.A."/>
            <person name="Sharon I."/>
            <person name="Castelle C.J."/>
            <person name="Probst A.J."/>
            <person name="Thomas B.C."/>
            <person name="Singh A."/>
            <person name="Wilkins M.J."/>
            <person name="Karaoz U."/>
            <person name="Brodie E.L."/>
            <person name="Williams K.H."/>
            <person name="Hubbard S.S."/>
            <person name="Banfield J.F."/>
        </authorList>
    </citation>
    <scope>NUCLEOTIDE SEQUENCE [LARGE SCALE GENOMIC DNA]</scope>
</reference>
<proteinExistence type="predicted"/>
<accession>A0A1F5K4Q2</accession>
<evidence type="ECO:0000313" key="3">
    <source>
        <dbReference type="Proteomes" id="UP000176405"/>
    </source>
</evidence>
<protein>
    <submittedName>
        <fullName evidence="2">Uncharacterized protein</fullName>
    </submittedName>
</protein>
<feature type="compositionally biased region" description="Basic residues" evidence="1">
    <location>
        <begin position="27"/>
        <end position="40"/>
    </location>
</feature>